<dbReference type="InterPro" id="IPR000792">
    <property type="entry name" value="Tscrpt_reg_LuxR_C"/>
</dbReference>
<dbReference type="EMBL" id="DYTQ01000052">
    <property type="protein sequence ID" value="HJH23779.1"/>
    <property type="molecule type" value="Genomic_DNA"/>
</dbReference>
<reference evidence="6 8" key="1">
    <citation type="submission" date="2020-03" db="EMBL/GenBank/DDBJ databases">
        <title>Genomic Encyclopedia of Type Strains, Phase IV (KMG-IV): sequencing the most valuable type-strain genomes for metagenomic binning, comparative biology and taxonomic classification.</title>
        <authorList>
            <person name="Goeker M."/>
        </authorList>
    </citation>
    <scope>NUCLEOTIDE SEQUENCE [LARGE SCALE GENOMIC DNA]</scope>
    <source>
        <strain evidence="6 8">DSM 26613</strain>
    </source>
</reference>
<evidence type="ECO:0000256" key="3">
    <source>
        <dbReference type="ARBA" id="ARBA00023163"/>
    </source>
</evidence>
<dbReference type="PANTHER" id="PTHR44688">
    <property type="entry name" value="DNA-BINDING TRANSCRIPTIONAL ACTIVATOR DEVR_DOSR"/>
    <property type="match status" value="1"/>
</dbReference>
<dbReference type="Gene3D" id="1.10.10.10">
    <property type="entry name" value="Winged helix-like DNA-binding domain superfamily/Winged helix DNA-binding domain"/>
    <property type="match status" value="1"/>
</dbReference>
<accession>A0A9D3AB32</accession>
<keyword evidence="3" id="KW-0804">Transcription</keyword>
<name>A0A9D3AB32_9BURK</name>
<dbReference type="GO" id="GO:0006355">
    <property type="term" value="P:regulation of DNA-templated transcription"/>
    <property type="evidence" value="ECO:0007669"/>
    <property type="project" value="InterPro"/>
</dbReference>
<dbReference type="AlphaFoldDB" id="A0A9D3AB32"/>
<dbReference type="Proteomes" id="UP000700248">
    <property type="component" value="Unassembled WGS sequence"/>
</dbReference>
<dbReference type="PROSITE" id="PS50043">
    <property type="entry name" value="HTH_LUXR_2"/>
    <property type="match status" value="1"/>
</dbReference>
<dbReference type="RefSeq" id="WP_167661038.1">
    <property type="nucleotide sequence ID" value="NZ_BMCQ01000001.1"/>
</dbReference>
<protein>
    <submittedName>
        <fullName evidence="6">DNA-binding CsgD family transcriptional regulator</fullName>
    </submittedName>
    <submittedName>
        <fullName evidence="5">Helix-turn-helix domain-containing protein</fullName>
    </submittedName>
</protein>
<evidence type="ECO:0000256" key="2">
    <source>
        <dbReference type="ARBA" id="ARBA00023125"/>
    </source>
</evidence>
<keyword evidence="2 6" id="KW-0238">DNA-binding</keyword>
<dbReference type="SUPFAM" id="SSF46894">
    <property type="entry name" value="C-terminal effector domain of the bipartite response regulators"/>
    <property type="match status" value="1"/>
</dbReference>
<sequence length="79" mass="8817">MRKRPLSPKERECLYWVALGKTSEEISHILGLSPHTVNFHIRNCFIKLNVSSRPAAIAKALAHSLLALPESSPVVSRRS</sequence>
<dbReference type="InterPro" id="IPR036388">
    <property type="entry name" value="WH-like_DNA-bd_sf"/>
</dbReference>
<reference evidence="5" key="3">
    <citation type="submission" date="2021-09" db="EMBL/GenBank/DDBJ databases">
        <authorList>
            <person name="Gilroy R."/>
        </authorList>
    </citation>
    <scope>NUCLEOTIDE SEQUENCE</scope>
    <source>
        <strain evidence="5">CHK175-13533</strain>
    </source>
</reference>
<proteinExistence type="predicted"/>
<organism evidence="5 7">
    <name type="scientific">Paenalcaligenes hominis</name>
    <dbReference type="NCBI Taxonomy" id="643674"/>
    <lineage>
        <taxon>Bacteria</taxon>
        <taxon>Pseudomonadati</taxon>
        <taxon>Pseudomonadota</taxon>
        <taxon>Betaproteobacteria</taxon>
        <taxon>Burkholderiales</taxon>
        <taxon>Alcaligenaceae</taxon>
        <taxon>Paenalcaligenes</taxon>
    </lineage>
</organism>
<feature type="domain" description="HTH luxR-type" evidence="4">
    <location>
        <begin position="1"/>
        <end position="64"/>
    </location>
</feature>
<evidence type="ECO:0000256" key="1">
    <source>
        <dbReference type="ARBA" id="ARBA00023015"/>
    </source>
</evidence>
<keyword evidence="1" id="KW-0805">Transcription regulation</keyword>
<dbReference type="Pfam" id="PF00196">
    <property type="entry name" value="GerE"/>
    <property type="match status" value="1"/>
</dbReference>
<dbReference type="SMART" id="SM00421">
    <property type="entry name" value="HTH_LUXR"/>
    <property type="match status" value="1"/>
</dbReference>
<keyword evidence="8" id="KW-1185">Reference proteome</keyword>
<dbReference type="InterPro" id="IPR016032">
    <property type="entry name" value="Sig_transdc_resp-reg_C-effctor"/>
</dbReference>
<evidence type="ECO:0000313" key="5">
    <source>
        <dbReference type="EMBL" id="HJH23779.1"/>
    </source>
</evidence>
<dbReference type="CDD" id="cd06170">
    <property type="entry name" value="LuxR_C_like"/>
    <property type="match status" value="1"/>
</dbReference>
<dbReference type="Proteomes" id="UP000783934">
    <property type="component" value="Unassembled WGS sequence"/>
</dbReference>
<evidence type="ECO:0000259" key="4">
    <source>
        <dbReference type="PROSITE" id="PS50043"/>
    </source>
</evidence>
<evidence type="ECO:0000313" key="7">
    <source>
        <dbReference type="Proteomes" id="UP000700248"/>
    </source>
</evidence>
<reference evidence="5" key="2">
    <citation type="journal article" date="2021" name="PeerJ">
        <title>Extensive microbial diversity within the chicken gut microbiome revealed by metagenomics and culture.</title>
        <authorList>
            <person name="Gilroy R."/>
            <person name="Ravi A."/>
            <person name="Getino M."/>
            <person name="Pursley I."/>
            <person name="Horton D.L."/>
            <person name="Alikhan N.F."/>
            <person name="Baker D."/>
            <person name="Gharbi K."/>
            <person name="Hall N."/>
            <person name="Watson M."/>
            <person name="Adriaenssens E.M."/>
            <person name="Foster-Nyarko E."/>
            <person name="Jarju S."/>
            <person name="Secka A."/>
            <person name="Antonio M."/>
            <person name="Oren A."/>
            <person name="Chaudhuri R.R."/>
            <person name="La Ragione R."/>
            <person name="Hildebrand F."/>
            <person name="Pallen M.J."/>
        </authorList>
    </citation>
    <scope>NUCLEOTIDE SEQUENCE</scope>
    <source>
        <strain evidence="5">CHK175-13533</strain>
    </source>
</reference>
<evidence type="ECO:0000313" key="8">
    <source>
        <dbReference type="Proteomes" id="UP000783934"/>
    </source>
</evidence>
<evidence type="ECO:0000313" key="6">
    <source>
        <dbReference type="EMBL" id="NJB64937.1"/>
    </source>
</evidence>
<dbReference type="PANTHER" id="PTHR44688:SF16">
    <property type="entry name" value="DNA-BINDING TRANSCRIPTIONAL ACTIVATOR DEVR_DOSR"/>
    <property type="match status" value="1"/>
</dbReference>
<dbReference type="PRINTS" id="PR00038">
    <property type="entry name" value="HTHLUXR"/>
</dbReference>
<dbReference type="EMBL" id="JAATIZ010000002">
    <property type="protein sequence ID" value="NJB64937.1"/>
    <property type="molecule type" value="Genomic_DNA"/>
</dbReference>
<dbReference type="GO" id="GO:0003677">
    <property type="term" value="F:DNA binding"/>
    <property type="evidence" value="ECO:0007669"/>
    <property type="project" value="UniProtKB-KW"/>
</dbReference>
<gene>
    <name evidence="6" type="ORF">GGR41_001166</name>
    <name evidence="5" type="ORF">K8U84_04420</name>
</gene>
<comment type="caution">
    <text evidence="5">The sequence shown here is derived from an EMBL/GenBank/DDBJ whole genome shotgun (WGS) entry which is preliminary data.</text>
</comment>